<dbReference type="InterPro" id="IPR019046">
    <property type="entry name" value="Restrct_endonuc_II_NgoPII"/>
</dbReference>
<dbReference type="GO" id="GO:0009036">
    <property type="term" value="F:type II site-specific deoxyribonuclease activity"/>
    <property type="evidence" value="ECO:0007669"/>
    <property type="project" value="InterPro"/>
</dbReference>
<keyword evidence="1" id="KW-0255">Endonuclease</keyword>
<keyword evidence="1" id="KW-0378">Hydrolase</keyword>
<dbReference type="RefSeq" id="WP_125453044.1">
    <property type="nucleotide sequence ID" value="NZ_JASHCQ010000013.1"/>
</dbReference>
<sequence>MEANILTAVINIIKSHNSNLQEIYMGSNRANSMGDALEKYIVDSFADTILEDDESARILKVNQVFSYLGNDSNPPDAMLKGGAAIETKKIESRNSQLQLNSSSPKSKLYVDDSRLKQAAREAEEWSEKDFIYSIGFVNNRQLRELALIDASVYCADKIVYQDIFEKIKYGISSIPNVNFSPTQELGRVNKIDPLGITSLRIRGMWLLDNPFTVFKYIYTPVEEADFNLFALVSSQHFDNFNNKDELLSLANNTCNLSIIDVKVKNPNNPAQLIDCKKINFHF</sequence>
<dbReference type="AlphaFoldDB" id="A0A3R9IVI0"/>
<keyword evidence="1" id="KW-0540">Nuclease</keyword>
<comment type="caution">
    <text evidence="1">The sequence shown here is derived from an EMBL/GenBank/DDBJ whole genome shotgun (WGS) entry which is preliminary data.</text>
</comment>
<proteinExistence type="predicted"/>
<organism evidence="1 2">
    <name type="scientific">Streptococcus mitis</name>
    <dbReference type="NCBI Taxonomy" id="28037"/>
    <lineage>
        <taxon>Bacteria</taxon>
        <taxon>Bacillati</taxon>
        <taxon>Bacillota</taxon>
        <taxon>Bacilli</taxon>
        <taxon>Lactobacillales</taxon>
        <taxon>Streptococcaceae</taxon>
        <taxon>Streptococcus</taxon>
        <taxon>Streptococcus mitis group</taxon>
    </lineage>
</organism>
<protein>
    <submittedName>
        <fullName evidence="1">NgoPII restriction endonuclease</fullName>
    </submittedName>
</protein>
<evidence type="ECO:0000313" key="2">
    <source>
        <dbReference type="Proteomes" id="UP000267870"/>
    </source>
</evidence>
<evidence type="ECO:0000313" key="1">
    <source>
        <dbReference type="EMBL" id="RSI91135.1"/>
    </source>
</evidence>
<accession>A0A3R9IVI0</accession>
<dbReference type="Pfam" id="PF09521">
    <property type="entry name" value="RE_NgoPII"/>
    <property type="match status" value="1"/>
</dbReference>
<dbReference type="GO" id="GO:0009307">
    <property type="term" value="P:DNA restriction-modification system"/>
    <property type="evidence" value="ECO:0007669"/>
    <property type="project" value="InterPro"/>
</dbReference>
<dbReference type="Proteomes" id="UP000267870">
    <property type="component" value="Unassembled WGS sequence"/>
</dbReference>
<dbReference type="GO" id="GO:0003677">
    <property type="term" value="F:DNA binding"/>
    <property type="evidence" value="ECO:0007669"/>
    <property type="project" value="InterPro"/>
</dbReference>
<name>A0A3R9IVI0_STRMT</name>
<dbReference type="EMBL" id="RJNZ01000011">
    <property type="protein sequence ID" value="RSI91135.1"/>
    <property type="molecule type" value="Genomic_DNA"/>
</dbReference>
<reference evidence="1 2" key="1">
    <citation type="submission" date="2018-11" db="EMBL/GenBank/DDBJ databases">
        <title>Species Designations Belie Phenotypic and Genotypic Heterogeneity in Oral Streptococci.</title>
        <authorList>
            <person name="Velsko I."/>
        </authorList>
    </citation>
    <scope>NUCLEOTIDE SEQUENCE [LARGE SCALE GENOMIC DNA]</scope>
    <source>
        <strain evidence="1 2">BCC55</strain>
    </source>
</reference>
<gene>
    <name evidence="1" type="ORF">D8845_07410</name>
</gene>